<dbReference type="RefSeq" id="XP_005189799.2">
    <property type="nucleotide sequence ID" value="XM_005189742.4"/>
</dbReference>
<evidence type="ECO:0000313" key="2">
    <source>
        <dbReference type="EnsemblMetazoa" id="MDOA007271-PA"/>
    </source>
</evidence>
<accession>A0A1I8MQ19</accession>
<sequence length="204" mass="21861">MKFTIFVLVAVLGLVAVNANAVGFEDPYPKMEYVPTDLASGEVDVENFTIFSSFWWIARAALKTLKGVNCTIKQVMAIRDAAQNFLPSLQACGTDAVNAYKNVITSAQAVVQTCNTIININEEVCNNDVSTDGKPSTPSTCFKQLLSQLVTLNKQIKATKTAIKKVPAVPSDAADCANNAVNDLTSPMTNFASNIKACSKLTSN</sequence>
<feature type="signal peptide" evidence="1">
    <location>
        <begin position="1"/>
        <end position="19"/>
    </location>
</feature>
<dbReference type="eggNOG" id="ENOG502TDRJ">
    <property type="taxonomic scope" value="Eukaryota"/>
</dbReference>
<feature type="chain" id="PRO_5044560653" evidence="1">
    <location>
        <begin position="20"/>
        <end position="204"/>
    </location>
</feature>
<dbReference type="KEGG" id="mde:101890618"/>
<gene>
    <name evidence="2" type="primary">101890618</name>
</gene>
<dbReference type="VEuPathDB" id="VectorBase:MDOMA2_000358"/>
<proteinExistence type="predicted"/>
<organism evidence="2">
    <name type="scientific">Musca domestica</name>
    <name type="common">House fly</name>
    <dbReference type="NCBI Taxonomy" id="7370"/>
    <lineage>
        <taxon>Eukaryota</taxon>
        <taxon>Metazoa</taxon>
        <taxon>Ecdysozoa</taxon>
        <taxon>Arthropoda</taxon>
        <taxon>Hexapoda</taxon>
        <taxon>Insecta</taxon>
        <taxon>Pterygota</taxon>
        <taxon>Neoptera</taxon>
        <taxon>Endopterygota</taxon>
        <taxon>Diptera</taxon>
        <taxon>Brachycera</taxon>
        <taxon>Muscomorpha</taxon>
        <taxon>Muscoidea</taxon>
        <taxon>Muscidae</taxon>
        <taxon>Musca</taxon>
    </lineage>
</organism>
<dbReference type="AlphaFoldDB" id="A0A1I8MQ19"/>
<protein>
    <submittedName>
        <fullName evidence="2">Uncharacterized protein</fullName>
    </submittedName>
</protein>
<evidence type="ECO:0000256" key="1">
    <source>
        <dbReference type="SAM" id="SignalP"/>
    </source>
</evidence>
<keyword evidence="1" id="KW-0732">Signal</keyword>
<dbReference type="EnsemblMetazoa" id="MDOA007271-RA">
    <property type="protein sequence ID" value="MDOA007271-PA"/>
    <property type="gene ID" value="MDOA007271"/>
</dbReference>
<name>A0A1I8MQ19_MUSDO</name>
<dbReference type="OrthoDB" id="7972585at2759"/>
<dbReference type="VEuPathDB" id="VectorBase:MDOA007271"/>
<reference evidence="2" key="1">
    <citation type="submission" date="2020-05" db="UniProtKB">
        <authorList>
            <consortium name="EnsemblMetazoa"/>
        </authorList>
    </citation>
    <scope>IDENTIFICATION</scope>
    <source>
        <strain evidence="2">Aabys</strain>
    </source>
</reference>